<dbReference type="Proteomes" id="UP000336166">
    <property type="component" value="Unassembled WGS sequence"/>
</dbReference>
<dbReference type="AlphaFoldDB" id="A0A823GL42"/>
<dbReference type="EMBL" id="AABATR010000001">
    <property type="protein sequence ID" value="EAG1892321.1"/>
    <property type="molecule type" value="Genomic_DNA"/>
</dbReference>
<protein>
    <submittedName>
        <fullName evidence="7">MerR family transcriptional regulator</fullName>
    </submittedName>
</protein>
<dbReference type="Gene3D" id="1.10.1660.10">
    <property type="match status" value="1"/>
</dbReference>
<dbReference type="Proteomes" id="UP000478682">
    <property type="component" value="Unassembled WGS sequence"/>
</dbReference>
<keyword evidence="4" id="KW-0804">Transcription</keyword>
<evidence type="ECO:0000313" key="9">
    <source>
        <dbReference type="Proteomes" id="UP000478682"/>
    </source>
</evidence>
<evidence type="ECO:0000256" key="3">
    <source>
        <dbReference type="ARBA" id="ARBA00023125"/>
    </source>
</evidence>
<keyword evidence="2" id="KW-0805">Transcription regulation</keyword>
<dbReference type="EMBL" id="AAAREG010000001">
    <property type="protein sequence ID" value="EAE2353145.1"/>
    <property type="molecule type" value="Genomic_DNA"/>
</dbReference>
<dbReference type="InterPro" id="IPR047057">
    <property type="entry name" value="MerR_fam"/>
</dbReference>
<dbReference type="PROSITE" id="PS50937">
    <property type="entry name" value="HTH_MERR_2"/>
    <property type="match status" value="1"/>
</dbReference>
<evidence type="ECO:0000313" key="8">
    <source>
        <dbReference type="Proteomes" id="UP000336166"/>
    </source>
</evidence>
<evidence type="ECO:0000313" key="6">
    <source>
        <dbReference type="EMBL" id="EAE2353145.1"/>
    </source>
</evidence>
<dbReference type="InterPro" id="IPR000551">
    <property type="entry name" value="MerR-type_HTH_dom"/>
</dbReference>
<dbReference type="PANTHER" id="PTHR30204:SF69">
    <property type="entry name" value="MERR-FAMILY TRANSCRIPTIONAL REGULATOR"/>
    <property type="match status" value="1"/>
</dbReference>
<dbReference type="SMART" id="SM00422">
    <property type="entry name" value="HTH_MERR"/>
    <property type="match status" value="1"/>
</dbReference>
<gene>
    <name evidence="7" type="ORF">BB997_01725</name>
    <name evidence="6" type="ORF">Y261_02135</name>
</gene>
<evidence type="ECO:0000256" key="2">
    <source>
        <dbReference type="ARBA" id="ARBA00023015"/>
    </source>
</evidence>
<dbReference type="SUPFAM" id="SSF46955">
    <property type="entry name" value="Putative DNA-binding domain"/>
    <property type="match status" value="1"/>
</dbReference>
<sequence length="123" mass="15129">MNYTTGAFSREVELSIDTLRYYEKEKLILPKRNEINRRIYDSLDITWINFIKKLKQTGMPIKDIKEYAKLRYLEDQTIEQRMTLLYKQYDVLVEKREEIELYTQFLLNKIDIYKEMLSERDIK</sequence>
<evidence type="ECO:0000313" key="7">
    <source>
        <dbReference type="EMBL" id="EAG1892321.1"/>
    </source>
</evidence>
<dbReference type="Pfam" id="PF13411">
    <property type="entry name" value="MerR_1"/>
    <property type="match status" value="1"/>
</dbReference>
<evidence type="ECO:0000259" key="5">
    <source>
        <dbReference type="PROSITE" id="PS50937"/>
    </source>
</evidence>
<dbReference type="GO" id="GO:0003677">
    <property type="term" value="F:DNA binding"/>
    <property type="evidence" value="ECO:0007669"/>
    <property type="project" value="UniProtKB-KW"/>
</dbReference>
<dbReference type="PANTHER" id="PTHR30204">
    <property type="entry name" value="REDOX-CYCLING DRUG-SENSING TRANSCRIPTIONAL ACTIVATOR SOXR"/>
    <property type="match status" value="1"/>
</dbReference>
<comment type="caution">
    <text evidence="7">The sequence shown here is derived from an EMBL/GenBank/DDBJ whole genome shotgun (WGS) entry which is preliminary data.</text>
</comment>
<dbReference type="GO" id="GO:0003700">
    <property type="term" value="F:DNA-binding transcription factor activity"/>
    <property type="evidence" value="ECO:0007669"/>
    <property type="project" value="InterPro"/>
</dbReference>
<keyword evidence="3" id="KW-0238">DNA-binding</keyword>
<name>A0A823GL42_LISMN</name>
<organism evidence="7 9">
    <name type="scientific">Listeria monocytogenes</name>
    <dbReference type="NCBI Taxonomy" id="1639"/>
    <lineage>
        <taxon>Bacteria</taxon>
        <taxon>Bacillati</taxon>
        <taxon>Bacillota</taxon>
        <taxon>Bacilli</taxon>
        <taxon>Bacillales</taxon>
        <taxon>Listeriaceae</taxon>
        <taxon>Listeria</taxon>
    </lineage>
</organism>
<reference evidence="8 9" key="1">
    <citation type="submission" date="2018-06" db="EMBL/GenBank/DDBJ databases">
        <authorList>
            <consortium name="PulseNet: The National Subtyping Network for Foodborne Disease Surveillance"/>
            <person name="Tarr C.L."/>
            <person name="Trees E."/>
            <person name="Katz L.S."/>
            <person name="Carleton-Romer H.A."/>
            <person name="Stroika S."/>
            <person name="Kucerova Z."/>
            <person name="Roache K.F."/>
            <person name="Sabol A.L."/>
            <person name="Besser J."/>
            <person name="Gerner-Smidt P."/>
        </authorList>
    </citation>
    <scope>NUCLEOTIDE SEQUENCE [LARGE SCALE GENOMIC DNA]</scope>
    <source>
        <strain evidence="6 8">PNUSAL000134</strain>
        <strain evidence="7 9">PNUSAL002298</strain>
    </source>
</reference>
<accession>A0A823GL42</accession>
<dbReference type="CDD" id="cd01109">
    <property type="entry name" value="HTH_YyaN"/>
    <property type="match status" value="1"/>
</dbReference>
<evidence type="ECO:0000256" key="1">
    <source>
        <dbReference type="ARBA" id="ARBA00022491"/>
    </source>
</evidence>
<dbReference type="PRINTS" id="PR00040">
    <property type="entry name" value="HTHMERR"/>
</dbReference>
<feature type="domain" description="HTH merR-type" evidence="5">
    <location>
        <begin position="2"/>
        <end position="70"/>
    </location>
</feature>
<keyword evidence="1" id="KW-0678">Repressor</keyword>
<evidence type="ECO:0000256" key="4">
    <source>
        <dbReference type="ARBA" id="ARBA00023163"/>
    </source>
</evidence>
<dbReference type="RefSeq" id="WP_048666846.1">
    <property type="nucleotide sequence ID" value="NZ_CP012021.2"/>
</dbReference>
<dbReference type="InterPro" id="IPR009061">
    <property type="entry name" value="DNA-bd_dom_put_sf"/>
</dbReference>
<proteinExistence type="predicted"/>